<evidence type="ECO:0000313" key="2">
    <source>
        <dbReference type="EMBL" id="EEC11587.1"/>
    </source>
</evidence>
<reference evidence="2" key="1">
    <citation type="submission" date="2008-03" db="EMBL/GenBank/DDBJ databases">
        <title>Annotation of Ixodes scapularis.</title>
        <authorList>
            <consortium name="Ixodes scapularis Genome Project Consortium"/>
            <person name="Caler E."/>
            <person name="Hannick L.I."/>
            <person name="Bidwell S."/>
            <person name="Joardar V."/>
            <person name="Thiagarajan M."/>
            <person name="Amedeo P."/>
            <person name="Galinsky K.J."/>
            <person name="Schobel S."/>
            <person name="Inman J."/>
            <person name="Hostetler J."/>
            <person name="Miller J."/>
            <person name="Hammond M."/>
            <person name="Megy K."/>
            <person name="Lawson D."/>
            <person name="Kodira C."/>
            <person name="Sutton G."/>
            <person name="Meyer J."/>
            <person name="Hill C.A."/>
            <person name="Birren B."/>
            <person name="Nene V."/>
            <person name="Collins F."/>
            <person name="Alarcon-Chaidez F."/>
            <person name="Wikel S."/>
            <person name="Strausberg R."/>
        </authorList>
    </citation>
    <scope>NUCLEOTIDE SEQUENCE [LARGE SCALE GENOMIC DNA]</scope>
    <source>
        <strain evidence="2">Wikel colony</strain>
    </source>
</reference>
<feature type="compositionally biased region" description="Basic and acidic residues" evidence="1">
    <location>
        <begin position="84"/>
        <end position="93"/>
    </location>
</feature>
<evidence type="ECO:0000256" key="1">
    <source>
        <dbReference type="SAM" id="MobiDB-lite"/>
    </source>
</evidence>
<feature type="region of interest" description="Disordered" evidence="1">
    <location>
        <begin position="25"/>
        <end position="141"/>
    </location>
</feature>
<feature type="non-terminal residue" evidence="2">
    <location>
        <position position="141"/>
    </location>
</feature>
<protein>
    <submittedName>
        <fullName evidence="2">Uncharacterized protein</fullName>
    </submittedName>
</protein>
<dbReference type="PaxDb" id="6945-B7PYB5"/>
<gene>
    <name evidence="2" type="ORF">IscW_ISCW020071</name>
</gene>
<feature type="compositionally biased region" description="Polar residues" evidence="1">
    <location>
        <begin position="50"/>
        <end position="61"/>
    </location>
</feature>
<proteinExistence type="predicted"/>
<dbReference type="VEuPathDB" id="VectorBase:ISCW020071"/>
<feature type="non-terminal residue" evidence="2">
    <location>
        <position position="1"/>
    </location>
</feature>
<organism>
    <name type="scientific">Ixodes scapularis</name>
    <name type="common">Black-legged tick</name>
    <name type="synonym">Deer tick</name>
    <dbReference type="NCBI Taxonomy" id="6945"/>
    <lineage>
        <taxon>Eukaryota</taxon>
        <taxon>Metazoa</taxon>
        <taxon>Ecdysozoa</taxon>
        <taxon>Arthropoda</taxon>
        <taxon>Chelicerata</taxon>
        <taxon>Arachnida</taxon>
        <taxon>Acari</taxon>
        <taxon>Parasitiformes</taxon>
        <taxon>Ixodida</taxon>
        <taxon>Ixodoidea</taxon>
        <taxon>Ixodidae</taxon>
        <taxon>Ixodinae</taxon>
        <taxon>Ixodes</taxon>
    </lineage>
</organism>
<dbReference type="HOGENOM" id="CLU_1840108_0_0_1"/>
<feature type="compositionally biased region" description="Low complexity" evidence="1">
    <location>
        <begin position="130"/>
        <end position="141"/>
    </location>
</feature>
<accession>B7PYB5</accession>
<dbReference type="VEuPathDB" id="VectorBase:ISCI020071"/>
<name>B7PYB5_IXOSC</name>
<dbReference type="EMBL" id="DS818915">
    <property type="protein sequence ID" value="EEC11587.1"/>
    <property type="molecule type" value="Genomic_DNA"/>
</dbReference>
<sequence length="141" mass="14272">QPRIDEPPVNIPLITGVSVSLPSALQAPASRPSDELPSVPLQPAPPSVDFSPSTVVPSSTFDAPVPEHLSSCIPPPAGTSIAEALEKNSEARPEPSLTTSVSRTPPPRSPVAALPAQPTATETPEGPPDGGVRPPGVSSST</sequence>
<dbReference type="AlphaFoldDB" id="B7PYB5"/>